<feature type="binding site" evidence="5">
    <location>
        <position position="373"/>
    </location>
    <ligand>
        <name>substrate</name>
    </ligand>
</feature>
<dbReference type="SUPFAM" id="SSF53223">
    <property type="entry name" value="Aminoacid dehydrogenase-like, N-terminal domain"/>
    <property type="match status" value="1"/>
</dbReference>
<dbReference type="InterPro" id="IPR046346">
    <property type="entry name" value="Aminoacid_DH-like_N_sf"/>
</dbReference>
<dbReference type="InterPro" id="IPR006097">
    <property type="entry name" value="Glu/Leu/Phe/Val/Trp_DH_dimer"/>
</dbReference>
<evidence type="ECO:0000256" key="7">
    <source>
        <dbReference type="RuleBase" id="RU004417"/>
    </source>
</evidence>
<feature type="binding site" evidence="5">
    <location>
        <position position="113"/>
    </location>
    <ligand>
        <name>substrate</name>
    </ligand>
</feature>
<dbReference type="Proteomes" id="UP000250918">
    <property type="component" value="Unassembled WGS sequence"/>
</dbReference>
<comment type="caution">
    <text evidence="9">The sequence shown here is derived from an EMBL/GenBank/DDBJ whole genome shotgun (WGS) entry which is preliminary data.</text>
</comment>
<dbReference type="SUPFAM" id="SSF51735">
    <property type="entry name" value="NAD(P)-binding Rossmann-fold domains"/>
    <property type="match status" value="1"/>
</dbReference>
<dbReference type="AlphaFoldDB" id="A0A855X5Z9"/>
<keyword evidence="5" id="KW-0520">NAD</keyword>
<dbReference type="PANTHER" id="PTHR11606">
    <property type="entry name" value="GLUTAMATE DEHYDROGENASE"/>
    <property type="match status" value="1"/>
</dbReference>
<comment type="similarity">
    <text evidence="1 3 7">Belongs to the Glu/Leu/Phe/Val dehydrogenases family.</text>
</comment>
<dbReference type="CDD" id="cd01076">
    <property type="entry name" value="NAD_bind_1_Glu_DH"/>
    <property type="match status" value="1"/>
</dbReference>
<evidence type="ECO:0000256" key="6">
    <source>
        <dbReference type="PIRSR" id="PIRSR000185-3"/>
    </source>
</evidence>
<dbReference type="PRINTS" id="PR00082">
    <property type="entry name" value="GLFDHDRGNASE"/>
</dbReference>
<protein>
    <recommendedName>
        <fullName evidence="3">Glutamate dehydrogenase</fullName>
    </recommendedName>
</protein>
<dbReference type="PROSITE" id="PS00074">
    <property type="entry name" value="GLFV_DEHYDROGENASE"/>
    <property type="match status" value="1"/>
</dbReference>
<dbReference type="GO" id="GO:0004352">
    <property type="term" value="F:glutamate dehydrogenase (NAD+) activity"/>
    <property type="evidence" value="ECO:0007669"/>
    <property type="project" value="TreeGrafter"/>
</dbReference>
<evidence type="ECO:0000313" key="10">
    <source>
        <dbReference type="Proteomes" id="UP000250918"/>
    </source>
</evidence>
<dbReference type="FunFam" id="3.40.50.10860:FF:000003">
    <property type="entry name" value="Glutamate dehydrogenase"/>
    <property type="match status" value="1"/>
</dbReference>
<feature type="binding site" evidence="5">
    <location>
        <position position="89"/>
    </location>
    <ligand>
        <name>substrate</name>
    </ligand>
</feature>
<accession>A0A855X5Z9</accession>
<dbReference type="Pfam" id="PF02812">
    <property type="entry name" value="ELFV_dehydrog_N"/>
    <property type="match status" value="1"/>
</dbReference>
<keyword evidence="2 3" id="KW-0560">Oxidoreductase</keyword>
<evidence type="ECO:0000256" key="2">
    <source>
        <dbReference type="ARBA" id="ARBA00023002"/>
    </source>
</evidence>
<keyword evidence="5" id="KW-0547">Nucleotide-binding</keyword>
<feature type="binding site" evidence="5">
    <location>
        <position position="210"/>
    </location>
    <ligand>
        <name>NAD(+)</name>
        <dbReference type="ChEBI" id="CHEBI:57540"/>
    </ligand>
</feature>
<dbReference type="PIRSF" id="PIRSF000185">
    <property type="entry name" value="Glu_DH"/>
    <property type="match status" value="1"/>
</dbReference>
<evidence type="ECO:0000256" key="4">
    <source>
        <dbReference type="PIRSR" id="PIRSR000185-1"/>
    </source>
</evidence>
<dbReference type="InterPro" id="IPR006095">
    <property type="entry name" value="Glu/Leu/Phe/Val/Trp_DH"/>
</dbReference>
<dbReference type="InterPro" id="IPR014362">
    <property type="entry name" value="Glu_DH"/>
</dbReference>
<dbReference type="InterPro" id="IPR033524">
    <property type="entry name" value="Glu/Leu/Phe/Val_DH_AS"/>
</dbReference>
<dbReference type="Gene3D" id="3.40.50.720">
    <property type="entry name" value="NAD(P)-binding Rossmann-like Domain"/>
    <property type="match status" value="1"/>
</dbReference>
<feature type="active site" description="Proton donor" evidence="4">
    <location>
        <position position="125"/>
    </location>
</feature>
<gene>
    <name evidence="9" type="ORF">C3F09_06620</name>
</gene>
<dbReference type="GO" id="GO:0006538">
    <property type="term" value="P:L-glutamate catabolic process"/>
    <property type="evidence" value="ECO:0007669"/>
    <property type="project" value="TreeGrafter"/>
</dbReference>
<dbReference type="Gene3D" id="3.40.50.10860">
    <property type="entry name" value="Leucine Dehydrogenase, chain A, domain 1"/>
    <property type="match status" value="1"/>
</dbReference>
<name>A0A855X5Z9_9BACT</name>
<reference evidence="9 10" key="1">
    <citation type="journal article" date="2018" name="ISME J.">
        <title>A methanotrophic archaeon couples anaerobic oxidation of methane to Fe(III) reduction.</title>
        <authorList>
            <person name="Cai C."/>
            <person name="Leu A.O."/>
            <person name="Xie G.J."/>
            <person name="Guo J."/>
            <person name="Feng Y."/>
            <person name="Zhao J.X."/>
            <person name="Tyson G.W."/>
            <person name="Yuan Z."/>
            <person name="Hu S."/>
        </authorList>
    </citation>
    <scope>NUCLEOTIDE SEQUENCE [LARGE SCALE GENOMIC DNA]</scope>
    <source>
        <strain evidence="9">FeB_12</strain>
    </source>
</reference>
<dbReference type="InterPro" id="IPR006096">
    <property type="entry name" value="Glu/Leu/Phe/Val/Trp_DH_C"/>
</dbReference>
<dbReference type="GO" id="GO:0000166">
    <property type="term" value="F:nucleotide binding"/>
    <property type="evidence" value="ECO:0007669"/>
    <property type="project" value="UniProtKB-KW"/>
</dbReference>
<evidence type="ECO:0000256" key="1">
    <source>
        <dbReference type="ARBA" id="ARBA00006382"/>
    </source>
</evidence>
<dbReference type="PANTHER" id="PTHR11606:SF13">
    <property type="entry name" value="GLUTAMATE DEHYDROGENASE 1, MITOCHONDRIAL"/>
    <property type="match status" value="1"/>
</dbReference>
<evidence type="ECO:0000313" key="9">
    <source>
        <dbReference type="EMBL" id="PWB72425.1"/>
    </source>
</evidence>
<feature type="binding site" evidence="5">
    <location>
        <position position="241"/>
    </location>
    <ligand>
        <name>NAD(+)</name>
        <dbReference type="ChEBI" id="CHEBI:57540"/>
    </ligand>
</feature>
<sequence>MVKAVKRTVRPNVLEGHPQLSEHQSAFDNALKQFDRAAHIIKLKPDQVAMIKEPRKITEVKLPIRMDDGSIRVFTGYRVQHNVARGPAKGGVRFHPDVNLDEVKALSFWMTFKCATIGIPMGGAKGGVIVDPRQLSAGELERLSRRYFAEMIDMFGPDRDVPAPDVNTNPQIMAWFMDTYSMHFGGNYLPAVVTGKPLELGGSEGRSSATAQGMVFCVIKAAEHLRMKLNKSTVAIQGFGNAGSFAALLLSQQGCTIQAISDIDGAFVSKKGINPKEAIAYVEKHKSLKGFHRHAAVEKLADPMDLLELPVDILIPAALENQITGDNAPRIRARMIAECANGPCTPEADDILEKKKTFIIPDILCNAGGVGVSYLEWVQNRMGYYWTNEHVQQDLKLMMERAFASVLETSLQFKVPMRTAAFIVAIQRVARAAELRGLYA</sequence>
<proteinExistence type="inferred from homology"/>
<evidence type="ECO:0000256" key="5">
    <source>
        <dbReference type="PIRSR" id="PIRSR000185-2"/>
    </source>
</evidence>
<dbReference type="InterPro" id="IPR033922">
    <property type="entry name" value="NAD_bind_Glu_DH"/>
</dbReference>
<feature type="domain" description="Glutamate/phenylalanine/leucine/valine/L-tryptophan dehydrogenase C-terminal" evidence="8">
    <location>
        <begin position="203"/>
        <end position="437"/>
    </location>
</feature>
<evidence type="ECO:0000259" key="8">
    <source>
        <dbReference type="SMART" id="SM00839"/>
    </source>
</evidence>
<feature type="site" description="Important for catalysis" evidence="6">
    <location>
        <position position="165"/>
    </location>
</feature>
<evidence type="ECO:0000256" key="3">
    <source>
        <dbReference type="PIRNR" id="PIRNR000185"/>
    </source>
</evidence>
<dbReference type="InterPro" id="IPR036291">
    <property type="entry name" value="NAD(P)-bd_dom_sf"/>
</dbReference>
<organism evidence="9 10">
    <name type="scientific">candidate division GN15 bacterium</name>
    <dbReference type="NCBI Taxonomy" id="2072418"/>
    <lineage>
        <taxon>Bacteria</taxon>
        <taxon>candidate division GN15</taxon>
    </lineage>
</organism>
<dbReference type="Pfam" id="PF00208">
    <property type="entry name" value="ELFV_dehydrog"/>
    <property type="match status" value="1"/>
</dbReference>
<dbReference type="SMART" id="SM00839">
    <property type="entry name" value="ELFV_dehydrog"/>
    <property type="match status" value="1"/>
</dbReference>
<dbReference type="EMBL" id="PQAP01000085">
    <property type="protein sequence ID" value="PWB72425.1"/>
    <property type="molecule type" value="Genomic_DNA"/>
</dbReference>